<organism evidence="2 3">
    <name type="scientific">Kolteria novifilia</name>
    <dbReference type="NCBI Taxonomy" id="2527975"/>
    <lineage>
        <taxon>Bacteria</taxon>
        <taxon>Pseudomonadati</taxon>
        <taxon>Planctomycetota</taxon>
        <taxon>Planctomycetia</taxon>
        <taxon>Kolteriales</taxon>
        <taxon>Kolteriaceae</taxon>
        <taxon>Kolteria</taxon>
    </lineage>
</organism>
<dbReference type="InterPro" id="IPR006852">
    <property type="entry name" value="TOD1_MUCI70"/>
</dbReference>
<dbReference type="Pfam" id="PF04765">
    <property type="entry name" value="TOD1_MUCI70"/>
    <property type="match status" value="1"/>
</dbReference>
<sequence>MRVAVLTAIYGDRDILREPRFRTPGWDYICFSDKSHLSKSWDVRVTPPHASDPCLAAKIFKVLPHRFVEADVTIWVDGNQEIMSDLYPLARFMSGGIGVWRHPKRHCLYAEAAVCVQARKDSRDRICHHIRRYREEGFPEGYGLWGCGHMVFRHGDITKDFCERWWREIIGGTRRDQVSFPYVVRHSGIKLHEFQGTPWNYLKLHPHAKGK</sequence>
<dbReference type="EMBL" id="CP036279">
    <property type="protein sequence ID" value="QDU59995.1"/>
    <property type="molecule type" value="Genomic_DNA"/>
</dbReference>
<keyword evidence="3" id="KW-1185">Reference proteome</keyword>
<name>A0A518AZ39_9BACT</name>
<gene>
    <name evidence="2" type="ORF">Pan216_08320</name>
</gene>
<dbReference type="PANTHER" id="PTHR12956:SF17">
    <property type="entry name" value="OS01G0749100 PROTEIN"/>
    <property type="match status" value="1"/>
</dbReference>
<dbReference type="InterPro" id="IPR048354">
    <property type="entry name" value="TOD1_MUCI70_glycTrfase_dom"/>
</dbReference>
<feature type="domain" description="TOD1/MUCI70 glycosyltransferase-like" evidence="1">
    <location>
        <begin position="47"/>
        <end position="186"/>
    </location>
</feature>
<proteinExistence type="predicted"/>
<evidence type="ECO:0000313" key="2">
    <source>
        <dbReference type="EMBL" id="QDU59995.1"/>
    </source>
</evidence>
<evidence type="ECO:0000313" key="3">
    <source>
        <dbReference type="Proteomes" id="UP000317093"/>
    </source>
</evidence>
<dbReference type="AlphaFoldDB" id="A0A518AZ39"/>
<dbReference type="KEGG" id="knv:Pan216_08320"/>
<dbReference type="RefSeq" id="WP_145255137.1">
    <property type="nucleotide sequence ID" value="NZ_CP036279.1"/>
</dbReference>
<dbReference type="PANTHER" id="PTHR12956">
    <property type="entry name" value="ALKALINE CERAMIDASE-RELATED"/>
    <property type="match status" value="1"/>
</dbReference>
<dbReference type="Proteomes" id="UP000317093">
    <property type="component" value="Chromosome"/>
</dbReference>
<reference evidence="2 3" key="1">
    <citation type="submission" date="2019-02" db="EMBL/GenBank/DDBJ databases">
        <title>Deep-cultivation of Planctomycetes and their phenomic and genomic characterization uncovers novel biology.</title>
        <authorList>
            <person name="Wiegand S."/>
            <person name="Jogler M."/>
            <person name="Boedeker C."/>
            <person name="Pinto D."/>
            <person name="Vollmers J."/>
            <person name="Rivas-Marin E."/>
            <person name="Kohn T."/>
            <person name="Peeters S.H."/>
            <person name="Heuer A."/>
            <person name="Rast P."/>
            <person name="Oberbeckmann S."/>
            <person name="Bunk B."/>
            <person name="Jeske O."/>
            <person name="Meyerdierks A."/>
            <person name="Storesund J.E."/>
            <person name="Kallscheuer N."/>
            <person name="Luecker S."/>
            <person name="Lage O.M."/>
            <person name="Pohl T."/>
            <person name="Merkel B.J."/>
            <person name="Hornburger P."/>
            <person name="Mueller R.-W."/>
            <person name="Bruemmer F."/>
            <person name="Labrenz M."/>
            <person name="Spormann A.M."/>
            <person name="Op den Camp H."/>
            <person name="Overmann J."/>
            <person name="Amann R."/>
            <person name="Jetten M.S.M."/>
            <person name="Mascher T."/>
            <person name="Medema M.H."/>
            <person name="Devos D.P."/>
            <person name="Kaster A.-K."/>
            <person name="Ovreas L."/>
            <person name="Rohde M."/>
            <person name="Galperin M.Y."/>
            <person name="Jogler C."/>
        </authorList>
    </citation>
    <scope>NUCLEOTIDE SEQUENCE [LARGE SCALE GENOMIC DNA]</scope>
    <source>
        <strain evidence="2 3">Pan216</strain>
    </source>
</reference>
<protein>
    <recommendedName>
        <fullName evidence="1">TOD1/MUCI70 glycosyltransferase-like domain-containing protein</fullName>
    </recommendedName>
</protein>
<evidence type="ECO:0000259" key="1">
    <source>
        <dbReference type="Pfam" id="PF04765"/>
    </source>
</evidence>
<accession>A0A518AZ39</accession>
<dbReference type="OrthoDB" id="198005at2"/>